<organism evidence="18 19">
    <name type="scientific">Breznakia pachnodae</name>
    <dbReference type="NCBI Taxonomy" id="265178"/>
    <lineage>
        <taxon>Bacteria</taxon>
        <taxon>Bacillati</taxon>
        <taxon>Bacillota</taxon>
        <taxon>Erysipelotrichia</taxon>
        <taxon>Erysipelotrichales</taxon>
        <taxon>Erysipelotrichaceae</taxon>
        <taxon>Breznakia</taxon>
    </lineage>
</organism>
<sequence length="267" mass="29589">MIEILKVIVLGIIQGITEWLPISSTGHLIIFEQILSLGDPKFFEVFKVVIQFGSILAVCVLYFKRLNPFLSTKSISNKKETWNLWGKIIIGCIPAGIIGVLFDDLVEDVLSGTLVIAIALIVYGIAFIILENTKRRVRISRLEDLDYKTALGIGCFQVLALVPGTSRSGSTIIGGTILGCSRTVSSEFSFFLAVPVMAGASLLKLIKFGLNFSMTQVIWLLVGTFVSFVVSIIAIRFLLSYIRKHDFKIFGYYRIILGIIIIITLFI</sequence>
<evidence type="ECO:0000256" key="17">
    <source>
        <dbReference type="HAMAP-Rule" id="MF_01006"/>
    </source>
</evidence>
<dbReference type="EMBL" id="JAUSUR010000006">
    <property type="protein sequence ID" value="MDQ0362217.1"/>
    <property type="molecule type" value="Genomic_DNA"/>
</dbReference>
<keyword evidence="7 17" id="KW-0378">Hydrolase</keyword>
<comment type="subcellular location">
    <subcellularLocation>
        <location evidence="1 17">Cell membrane</location>
        <topology evidence="1 17">Multi-pass membrane protein</topology>
    </subcellularLocation>
</comment>
<keyword evidence="11 17" id="KW-0472">Membrane</keyword>
<evidence type="ECO:0000256" key="2">
    <source>
        <dbReference type="ARBA" id="ARBA00010621"/>
    </source>
</evidence>
<keyword evidence="6 17" id="KW-0812">Transmembrane</keyword>
<evidence type="ECO:0000256" key="12">
    <source>
        <dbReference type="ARBA" id="ARBA00023251"/>
    </source>
</evidence>
<evidence type="ECO:0000256" key="1">
    <source>
        <dbReference type="ARBA" id="ARBA00004651"/>
    </source>
</evidence>
<evidence type="ECO:0000256" key="7">
    <source>
        <dbReference type="ARBA" id="ARBA00022801"/>
    </source>
</evidence>
<dbReference type="PANTHER" id="PTHR30622:SF3">
    <property type="entry name" value="UNDECAPRENYL-DIPHOSPHATASE"/>
    <property type="match status" value="1"/>
</dbReference>
<keyword evidence="9 17" id="KW-0573">Peptidoglycan synthesis</keyword>
<keyword evidence="12 17" id="KW-0046">Antibiotic resistance</keyword>
<evidence type="ECO:0000256" key="5">
    <source>
        <dbReference type="ARBA" id="ARBA00022475"/>
    </source>
</evidence>
<dbReference type="RefSeq" id="WP_307409627.1">
    <property type="nucleotide sequence ID" value="NZ_JAUSUR010000006.1"/>
</dbReference>
<evidence type="ECO:0000256" key="14">
    <source>
        <dbReference type="ARBA" id="ARBA00032707"/>
    </source>
</evidence>
<reference evidence="18 19" key="1">
    <citation type="submission" date="2023-07" db="EMBL/GenBank/DDBJ databases">
        <title>Genomic Encyclopedia of Type Strains, Phase IV (KMG-IV): sequencing the most valuable type-strain genomes for metagenomic binning, comparative biology and taxonomic classification.</title>
        <authorList>
            <person name="Goeker M."/>
        </authorList>
    </citation>
    <scope>NUCLEOTIDE SEQUENCE [LARGE SCALE GENOMIC DNA]</scope>
    <source>
        <strain evidence="18 19">DSM 16784</strain>
    </source>
</reference>
<proteinExistence type="inferred from homology"/>
<keyword evidence="19" id="KW-1185">Reference proteome</keyword>
<accession>A0ABU0E5P9</accession>
<evidence type="ECO:0000256" key="11">
    <source>
        <dbReference type="ARBA" id="ARBA00023136"/>
    </source>
</evidence>
<dbReference type="Proteomes" id="UP001230220">
    <property type="component" value="Unassembled WGS sequence"/>
</dbReference>
<evidence type="ECO:0000256" key="4">
    <source>
        <dbReference type="ARBA" id="ARBA00021581"/>
    </source>
</evidence>
<feature type="transmembrane region" description="Helical" evidence="17">
    <location>
        <begin position="188"/>
        <end position="206"/>
    </location>
</feature>
<evidence type="ECO:0000256" key="8">
    <source>
        <dbReference type="ARBA" id="ARBA00022960"/>
    </source>
</evidence>
<comment type="miscellaneous">
    <text evidence="17">Bacitracin is thought to be involved in the inhibition of peptidoglycan synthesis by sequestering undecaprenyl diphosphate, thereby reducing the pool of lipid carrier available.</text>
</comment>
<dbReference type="GO" id="GO:0050380">
    <property type="term" value="F:undecaprenyl-diphosphatase activity"/>
    <property type="evidence" value="ECO:0007669"/>
    <property type="project" value="UniProtKB-EC"/>
</dbReference>
<gene>
    <name evidence="17" type="primary">uppP</name>
    <name evidence="18" type="ORF">J2S15_002971</name>
</gene>
<feature type="transmembrane region" description="Helical" evidence="17">
    <location>
        <begin position="109"/>
        <end position="130"/>
    </location>
</feature>
<comment type="catalytic activity">
    <reaction evidence="16 17">
        <text>di-trans,octa-cis-undecaprenyl diphosphate + H2O = di-trans,octa-cis-undecaprenyl phosphate + phosphate + H(+)</text>
        <dbReference type="Rhea" id="RHEA:28094"/>
        <dbReference type="ChEBI" id="CHEBI:15377"/>
        <dbReference type="ChEBI" id="CHEBI:15378"/>
        <dbReference type="ChEBI" id="CHEBI:43474"/>
        <dbReference type="ChEBI" id="CHEBI:58405"/>
        <dbReference type="ChEBI" id="CHEBI:60392"/>
        <dbReference type="EC" id="3.6.1.27"/>
    </reaction>
</comment>
<feature type="transmembrane region" description="Helical" evidence="17">
    <location>
        <begin position="7"/>
        <end position="30"/>
    </location>
</feature>
<comment type="caution">
    <text evidence="18">The sequence shown here is derived from an EMBL/GenBank/DDBJ whole genome shotgun (WGS) entry which is preliminary data.</text>
</comment>
<dbReference type="Pfam" id="PF02673">
    <property type="entry name" value="BacA"/>
    <property type="match status" value="1"/>
</dbReference>
<comment type="function">
    <text evidence="17">Catalyzes the dephosphorylation of undecaprenyl diphosphate (UPP). Confers resistance to bacitracin.</text>
</comment>
<feature type="transmembrane region" description="Helical" evidence="17">
    <location>
        <begin position="251"/>
        <end position="266"/>
    </location>
</feature>
<evidence type="ECO:0000256" key="3">
    <source>
        <dbReference type="ARBA" id="ARBA00012374"/>
    </source>
</evidence>
<dbReference type="NCBIfam" id="NF001389">
    <property type="entry name" value="PRK00281.1-2"/>
    <property type="match status" value="1"/>
</dbReference>
<evidence type="ECO:0000256" key="10">
    <source>
        <dbReference type="ARBA" id="ARBA00022989"/>
    </source>
</evidence>
<evidence type="ECO:0000313" key="19">
    <source>
        <dbReference type="Proteomes" id="UP001230220"/>
    </source>
</evidence>
<evidence type="ECO:0000256" key="16">
    <source>
        <dbReference type="ARBA" id="ARBA00047594"/>
    </source>
</evidence>
<dbReference type="InterPro" id="IPR003824">
    <property type="entry name" value="UppP"/>
</dbReference>
<protein>
    <recommendedName>
        <fullName evidence="4 17">Undecaprenyl-diphosphatase</fullName>
        <ecNumber evidence="3 17">3.6.1.27</ecNumber>
    </recommendedName>
    <alternativeName>
        <fullName evidence="15 17">Bacitracin resistance protein</fullName>
    </alternativeName>
    <alternativeName>
        <fullName evidence="14 17">Undecaprenyl pyrophosphate phosphatase</fullName>
    </alternativeName>
</protein>
<dbReference type="NCBIfam" id="NF001391">
    <property type="entry name" value="PRK00281.1-5"/>
    <property type="match status" value="1"/>
</dbReference>
<evidence type="ECO:0000313" key="18">
    <source>
        <dbReference type="EMBL" id="MDQ0362217.1"/>
    </source>
</evidence>
<feature type="transmembrane region" description="Helical" evidence="17">
    <location>
        <begin position="84"/>
        <end position="103"/>
    </location>
</feature>
<evidence type="ECO:0000256" key="6">
    <source>
        <dbReference type="ARBA" id="ARBA00022692"/>
    </source>
</evidence>
<dbReference type="PANTHER" id="PTHR30622">
    <property type="entry name" value="UNDECAPRENYL-DIPHOSPHATASE"/>
    <property type="match status" value="1"/>
</dbReference>
<dbReference type="EC" id="3.6.1.27" evidence="3 17"/>
<dbReference type="HAMAP" id="MF_01006">
    <property type="entry name" value="Undec_diphosphatase"/>
    <property type="match status" value="1"/>
</dbReference>
<name>A0ABU0E5P9_9FIRM</name>
<keyword evidence="5 17" id="KW-1003">Cell membrane</keyword>
<feature type="transmembrane region" description="Helical" evidence="17">
    <location>
        <begin position="42"/>
        <end position="63"/>
    </location>
</feature>
<evidence type="ECO:0000256" key="15">
    <source>
        <dbReference type="ARBA" id="ARBA00032932"/>
    </source>
</evidence>
<keyword evidence="13 17" id="KW-0961">Cell wall biogenesis/degradation</keyword>
<keyword evidence="8 17" id="KW-0133">Cell shape</keyword>
<feature type="transmembrane region" description="Helical" evidence="17">
    <location>
        <begin position="218"/>
        <end position="239"/>
    </location>
</feature>
<dbReference type="NCBIfam" id="TIGR00753">
    <property type="entry name" value="undec_PP_bacA"/>
    <property type="match status" value="1"/>
</dbReference>
<comment type="similarity">
    <text evidence="2 17">Belongs to the UppP family.</text>
</comment>
<dbReference type="NCBIfam" id="NF001390">
    <property type="entry name" value="PRK00281.1-4"/>
    <property type="match status" value="1"/>
</dbReference>
<evidence type="ECO:0000256" key="13">
    <source>
        <dbReference type="ARBA" id="ARBA00023316"/>
    </source>
</evidence>
<keyword evidence="10 17" id="KW-1133">Transmembrane helix</keyword>
<evidence type="ECO:0000256" key="9">
    <source>
        <dbReference type="ARBA" id="ARBA00022984"/>
    </source>
</evidence>